<feature type="transmembrane region" description="Helical" evidence="1">
    <location>
        <begin position="106"/>
        <end position="128"/>
    </location>
</feature>
<evidence type="ECO:0000313" key="3">
    <source>
        <dbReference type="Proteomes" id="UP000194885"/>
    </source>
</evidence>
<evidence type="ECO:0000313" key="2">
    <source>
        <dbReference type="EMBL" id="OTN94875.1"/>
    </source>
</evidence>
<feature type="transmembrane region" description="Helical" evidence="1">
    <location>
        <begin position="35"/>
        <end position="50"/>
    </location>
</feature>
<dbReference type="Proteomes" id="UP000194885">
    <property type="component" value="Unassembled WGS sequence"/>
</dbReference>
<feature type="transmembrane region" description="Helical" evidence="1">
    <location>
        <begin position="179"/>
        <end position="198"/>
    </location>
</feature>
<keyword evidence="1" id="KW-0472">Membrane</keyword>
<gene>
    <name evidence="2" type="ORF">A5810_001121</name>
</gene>
<accession>A0A242BH92</accession>
<proteinExistence type="predicted"/>
<evidence type="ECO:0000256" key="1">
    <source>
        <dbReference type="SAM" id="Phobius"/>
    </source>
</evidence>
<comment type="caution">
    <text evidence="2">The sequence shown here is derived from an EMBL/GenBank/DDBJ whole genome shotgun (WGS) entry which is preliminary data.</text>
</comment>
<feature type="transmembrane region" description="Helical" evidence="1">
    <location>
        <begin position="148"/>
        <end position="167"/>
    </location>
</feature>
<keyword evidence="1" id="KW-0812">Transmembrane</keyword>
<sequence length="274" mass="32312">MNILQLSYSLLISGQLMTMFVGLGYLNKKLRNKKYALLSILVILLISVLYQWINVIATGLVWLVMCTLVIYHEETLQSALFYASLSIILLIFSNYLIYVILKSLSIMMNDLGMCFLSIILYLCLAFYLRNYILKKAPLESMIYDISKYTVIATFLIYFIFLMIERFSDVDCFMKGAHGIFMLAYSLFAVLISFLAVYIKKAEYKSKEEKNRMEYLIEYSEQIEKSYMEIRKFKHDYKNILVSMENYIQSNDIDGMKHFFTPISRKLELFLIRNY</sequence>
<organism evidence="2 3">
    <name type="scientific">Enterococcus faecium</name>
    <name type="common">Streptococcus faecium</name>
    <dbReference type="NCBI Taxonomy" id="1352"/>
    <lineage>
        <taxon>Bacteria</taxon>
        <taxon>Bacillati</taxon>
        <taxon>Bacillota</taxon>
        <taxon>Bacilli</taxon>
        <taxon>Lactobacillales</taxon>
        <taxon>Enterococcaceae</taxon>
        <taxon>Enterococcus</taxon>
    </lineage>
</organism>
<reference evidence="2 3" key="1">
    <citation type="submission" date="2017-05" db="EMBL/GenBank/DDBJ databases">
        <title>The Genome Sequence of Enterococcus faecium 7H8_DIV0219.</title>
        <authorList>
            <consortium name="The Broad Institute Genomics Platform"/>
            <consortium name="The Broad Institute Genomic Center for Infectious Diseases"/>
            <person name="Earl A."/>
            <person name="Manson A."/>
            <person name="Schwartman J."/>
            <person name="Gilmore M."/>
            <person name="Abouelleil A."/>
            <person name="Cao P."/>
            <person name="Chapman S."/>
            <person name="Cusick C."/>
            <person name="Shea T."/>
            <person name="Young S."/>
            <person name="Neafsey D."/>
            <person name="Nusbaum C."/>
            <person name="Birren B."/>
        </authorList>
    </citation>
    <scope>NUCLEOTIDE SEQUENCE [LARGE SCALE GENOMIC DNA]</scope>
    <source>
        <strain evidence="2 3">7H8_DIV0219</strain>
    </source>
</reference>
<dbReference type="PANTHER" id="PTHR40448:SF1">
    <property type="entry name" value="TWO-COMPONENT SENSOR HISTIDINE KINASE"/>
    <property type="match status" value="1"/>
</dbReference>
<keyword evidence="1" id="KW-1133">Transmembrane helix</keyword>
<protein>
    <submittedName>
        <fullName evidence="2">Uncharacterized protein</fullName>
    </submittedName>
</protein>
<dbReference type="PANTHER" id="PTHR40448">
    <property type="entry name" value="TWO-COMPONENT SENSOR HISTIDINE KINASE"/>
    <property type="match status" value="1"/>
</dbReference>
<dbReference type="GO" id="GO:0042802">
    <property type="term" value="F:identical protein binding"/>
    <property type="evidence" value="ECO:0007669"/>
    <property type="project" value="TreeGrafter"/>
</dbReference>
<dbReference type="AlphaFoldDB" id="A0A242BH92"/>
<dbReference type="EMBL" id="NGKW01000002">
    <property type="protein sequence ID" value="OTN94875.1"/>
    <property type="molecule type" value="Genomic_DNA"/>
</dbReference>
<dbReference type="RefSeq" id="WP_256925892.1">
    <property type="nucleotide sequence ID" value="NZ_NGKW01000002.1"/>
</dbReference>
<name>A0A242BH92_ENTFC</name>
<feature type="transmembrane region" description="Helical" evidence="1">
    <location>
        <begin position="6"/>
        <end position="26"/>
    </location>
</feature>
<feature type="transmembrane region" description="Helical" evidence="1">
    <location>
        <begin position="56"/>
        <end position="72"/>
    </location>
</feature>
<feature type="transmembrane region" description="Helical" evidence="1">
    <location>
        <begin position="79"/>
        <end position="100"/>
    </location>
</feature>